<dbReference type="PROSITE" id="PS50804">
    <property type="entry name" value="SCAN_BOX"/>
    <property type="match status" value="1"/>
</dbReference>
<feature type="compositionally biased region" description="Basic and acidic residues" evidence="1">
    <location>
        <begin position="323"/>
        <end position="332"/>
    </location>
</feature>
<feature type="compositionally biased region" description="Basic and acidic residues" evidence="1">
    <location>
        <begin position="290"/>
        <end position="299"/>
    </location>
</feature>
<dbReference type="Pfam" id="PF02023">
    <property type="entry name" value="SCAN"/>
    <property type="match status" value="1"/>
</dbReference>
<dbReference type="InterPro" id="IPR036875">
    <property type="entry name" value="Znf_CCHC_sf"/>
</dbReference>
<proteinExistence type="predicted"/>
<protein>
    <recommendedName>
        <fullName evidence="2">SCAN box domain-containing protein</fullName>
    </recommendedName>
</protein>
<gene>
    <name evidence="3" type="ORF">SKAU_G00001810</name>
</gene>
<organism evidence="3 4">
    <name type="scientific">Synaphobranchus kaupii</name>
    <name type="common">Kaup's arrowtooth eel</name>
    <dbReference type="NCBI Taxonomy" id="118154"/>
    <lineage>
        <taxon>Eukaryota</taxon>
        <taxon>Metazoa</taxon>
        <taxon>Chordata</taxon>
        <taxon>Craniata</taxon>
        <taxon>Vertebrata</taxon>
        <taxon>Euteleostomi</taxon>
        <taxon>Actinopterygii</taxon>
        <taxon>Neopterygii</taxon>
        <taxon>Teleostei</taxon>
        <taxon>Anguilliformes</taxon>
        <taxon>Synaphobranchidae</taxon>
        <taxon>Synaphobranchus</taxon>
    </lineage>
</organism>
<dbReference type="GO" id="GO:0008270">
    <property type="term" value="F:zinc ion binding"/>
    <property type="evidence" value="ECO:0007669"/>
    <property type="project" value="InterPro"/>
</dbReference>
<accession>A0A9Q1G993</accession>
<dbReference type="Proteomes" id="UP001152622">
    <property type="component" value="Chromosome 1"/>
</dbReference>
<dbReference type="GO" id="GO:0003676">
    <property type="term" value="F:nucleic acid binding"/>
    <property type="evidence" value="ECO:0007669"/>
    <property type="project" value="InterPro"/>
</dbReference>
<name>A0A9Q1G993_SYNKA</name>
<dbReference type="PANTHER" id="PTHR46888">
    <property type="entry name" value="ZINC KNUCKLE DOMAINCONTAINING PROTEIN-RELATED"/>
    <property type="match status" value="1"/>
</dbReference>
<evidence type="ECO:0000313" key="3">
    <source>
        <dbReference type="EMBL" id="KAJ8379403.1"/>
    </source>
</evidence>
<dbReference type="InterPro" id="IPR038269">
    <property type="entry name" value="SCAN_sf"/>
</dbReference>
<evidence type="ECO:0000256" key="1">
    <source>
        <dbReference type="SAM" id="MobiDB-lite"/>
    </source>
</evidence>
<sequence length="421" mass="47439">MPGQDELESVEEEVSLFPARRQFRHLTKEQLEGLAEEHEVTVPDNTKKPALIKLLMAELELEDIWAGEEKREAREAEQAEREAERSSRIQLAKLEVERAKAVHGPAPASRFDVSQARHFMPKFREEDADTFFEAFEIVAREMEWPDAKWALLVQSSLAGKAQVAFAALDPRVGLNYEELKKAVLAAYGGVPESYRQRFQNLKRRNGESYLDVGRRLSIAFDRWLAAGKVFDYSELRELMLVEQFKNIVPREVEVYLSERQVNKLVEASQMADAFEVIHAEPSGKSRPNGGRHDGHRNKEVSGGGRPPPNKANLGERPPSRWSAPDRRSGPGFDSRSDIVCHYCHERGHVKSRCPVLAKKEGRDKAVALALEKEYPEVFTACVVTRSQTRAWKSSPAISEEVVVCPDSVTPPAVVPEPGRPL</sequence>
<dbReference type="PANTHER" id="PTHR46888:SF13">
    <property type="entry name" value="RIBONUCLEASE H"/>
    <property type="match status" value="1"/>
</dbReference>
<dbReference type="SUPFAM" id="SSF47353">
    <property type="entry name" value="Retrovirus capsid dimerization domain-like"/>
    <property type="match status" value="1"/>
</dbReference>
<dbReference type="OrthoDB" id="8962223at2759"/>
<reference evidence="3" key="1">
    <citation type="journal article" date="2023" name="Science">
        <title>Genome structures resolve the early diversification of teleost fishes.</title>
        <authorList>
            <person name="Parey E."/>
            <person name="Louis A."/>
            <person name="Montfort J."/>
            <person name="Bouchez O."/>
            <person name="Roques C."/>
            <person name="Iampietro C."/>
            <person name="Lluch J."/>
            <person name="Castinel A."/>
            <person name="Donnadieu C."/>
            <person name="Desvignes T."/>
            <person name="Floi Bucao C."/>
            <person name="Jouanno E."/>
            <person name="Wen M."/>
            <person name="Mejri S."/>
            <person name="Dirks R."/>
            <person name="Jansen H."/>
            <person name="Henkel C."/>
            <person name="Chen W.J."/>
            <person name="Zahm M."/>
            <person name="Cabau C."/>
            <person name="Klopp C."/>
            <person name="Thompson A.W."/>
            <person name="Robinson-Rechavi M."/>
            <person name="Braasch I."/>
            <person name="Lecointre G."/>
            <person name="Bobe J."/>
            <person name="Postlethwait J.H."/>
            <person name="Berthelot C."/>
            <person name="Roest Crollius H."/>
            <person name="Guiguen Y."/>
        </authorList>
    </citation>
    <scope>NUCLEOTIDE SEQUENCE</scope>
    <source>
        <strain evidence="3">WJC10195</strain>
    </source>
</reference>
<feature type="region of interest" description="Disordered" evidence="1">
    <location>
        <begin position="278"/>
        <end position="332"/>
    </location>
</feature>
<evidence type="ECO:0000259" key="2">
    <source>
        <dbReference type="PROSITE" id="PS50804"/>
    </source>
</evidence>
<feature type="domain" description="SCAN box" evidence="2">
    <location>
        <begin position="195"/>
        <end position="275"/>
    </location>
</feature>
<comment type="caution">
    <text evidence="3">The sequence shown here is derived from an EMBL/GenBank/DDBJ whole genome shotgun (WGS) entry which is preliminary data.</text>
</comment>
<keyword evidence="4" id="KW-1185">Reference proteome</keyword>
<dbReference type="SUPFAM" id="SSF57756">
    <property type="entry name" value="Retrovirus zinc finger-like domains"/>
    <property type="match status" value="1"/>
</dbReference>
<dbReference type="Gene3D" id="1.10.4020.10">
    <property type="entry name" value="DNA breaking-rejoining enzymes"/>
    <property type="match status" value="1"/>
</dbReference>
<dbReference type="AlphaFoldDB" id="A0A9Q1G993"/>
<dbReference type="EMBL" id="JAINUF010000001">
    <property type="protein sequence ID" value="KAJ8379403.1"/>
    <property type="molecule type" value="Genomic_DNA"/>
</dbReference>
<dbReference type="InterPro" id="IPR003309">
    <property type="entry name" value="SCAN_dom"/>
</dbReference>
<evidence type="ECO:0000313" key="4">
    <source>
        <dbReference type="Proteomes" id="UP001152622"/>
    </source>
</evidence>